<feature type="non-terminal residue" evidence="3">
    <location>
        <position position="1"/>
    </location>
</feature>
<organism evidence="3 4">
    <name type="scientific">Adineta steineri</name>
    <dbReference type="NCBI Taxonomy" id="433720"/>
    <lineage>
        <taxon>Eukaryota</taxon>
        <taxon>Metazoa</taxon>
        <taxon>Spiralia</taxon>
        <taxon>Gnathifera</taxon>
        <taxon>Rotifera</taxon>
        <taxon>Eurotatoria</taxon>
        <taxon>Bdelloidea</taxon>
        <taxon>Adinetida</taxon>
        <taxon>Adinetidae</taxon>
        <taxon>Adineta</taxon>
    </lineage>
</organism>
<evidence type="ECO:0000313" key="3">
    <source>
        <dbReference type="EMBL" id="CAF1680087.1"/>
    </source>
</evidence>
<accession>A0A816GUR7</accession>
<comment type="caution">
    <text evidence="3">The sequence shown here is derived from an EMBL/GenBank/DDBJ whole genome shotgun (WGS) entry which is preliminary data.</text>
</comment>
<feature type="region of interest" description="Disordered" evidence="1">
    <location>
        <begin position="1"/>
        <end position="35"/>
    </location>
</feature>
<keyword evidence="4" id="KW-1185">Reference proteome</keyword>
<dbReference type="EMBL" id="CAJNOI010008008">
    <property type="protein sequence ID" value="CAF1594038.1"/>
    <property type="molecule type" value="Genomic_DNA"/>
</dbReference>
<sequence>IFINCADKDIDEDNGTSGEIEEHSEEFITEWQSNL</sequence>
<evidence type="ECO:0000256" key="1">
    <source>
        <dbReference type="SAM" id="MobiDB-lite"/>
    </source>
</evidence>
<gene>
    <name evidence="2" type="ORF">BJG266_LOCUS49893</name>
    <name evidence="3" type="ORF">QVE165_LOCUS66986</name>
</gene>
<dbReference type="EMBL" id="CAJNOM010008455">
    <property type="protein sequence ID" value="CAF1680087.1"/>
    <property type="molecule type" value="Genomic_DNA"/>
</dbReference>
<proteinExistence type="predicted"/>
<dbReference type="Proteomes" id="UP000663877">
    <property type="component" value="Unassembled WGS sequence"/>
</dbReference>
<protein>
    <submittedName>
        <fullName evidence="3">Uncharacterized protein</fullName>
    </submittedName>
</protein>
<dbReference type="Proteomes" id="UP000663832">
    <property type="component" value="Unassembled WGS sequence"/>
</dbReference>
<evidence type="ECO:0000313" key="4">
    <source>
        <dbReference type="Proteomes" id="UP000663832"/>
    </source>
</evidence>
<dbReference type="AlphaFoldDB" id="A0A816GUR7"/>
<evidence type="ECO:0000313" key="2">
    <source>
        <dbReference type="EMBL" id="CAF1594038.1"/>
    </source>
</evidence>
<reference evidence="3" key="1">
    <citation type="submission" date="2021-02" db="EMBL/GenBank/DDBJ databases">
        <authorList>
            <person name="Nowell W R."/>
        </authorList>
    </citation>
    <scope>NUCLEOTIDE SEQUENCE</scope>
</reference>
<name>A0A816GUR7_9BILA</name>